<dbReference type="RefSeq" id="WP_057943271.1">
    <property type="nucleotide sequence ID" value="NZ_CP011131.1"/>
</dbReference>
<dbReference type="Proteomes" id="UP000829194">
    <property type="component" value="Chromosome"/>
</dbReference>
<accession>A0ABY3X9Y3</accession>
<organism evidence="2 3">
    <name type="scientific">Lysobacter gummosus</name>
    <dbReference type="NCBI Taxonomy" id="262324"/>
    <lineage>
        <taxon>Bacteria</taxon>
        <taxon>Pseudomonadati</taxon>
        <taxon>Pseudomonadota</taxon>
        <taxon>Gammaproteobacteria</taxon>
        <taxon>Lysobacterales</taxon>
        <taxon>Lysobacteraceae</taxon>
        <taxon>Lysobacter</taxon>
    </lineage>
</organism>
<keyword evidence="3" id="KW-1185">Reference proteome</keyword>
<feature type="domain" description="EF-hand" evidence="1">
    <location>
        <begin position="96"/>
        <end position="111"/>
    </location>
</feature>
<evidence type="ECO:0000313" key="2">
    <source>
        <dbReference type="EMBL" id="UNP27567.1"/>
    </source>
</evidence>
<reference evidence="2 3" key="1">
    <citation type="submission" date="2022-03" db="EMBL/GenBank/DDBJ databases">
        <title>Complete genome sequence of Lysobacter capsici VKM B-2533 and Lysobacter gummosus 10.1.1, promising sources of lytic agents.</title>
        <authorList>
            <person name="Tarlachkov S.V."/>
            <person name="Kudryakova I.V."/>
            <person name="Afoshin A.S."/>
            <person name="Leontyevskaya E.A."/>
            <person name="Leontyevskaya N.V."/>
        </authorList>
    </citation>
    <scope>NUCLEOTIDE SEQUENCE [LARGE SCALE GENOMIC DNA]</scope>
    <source>
        <strain evidence="2 3">10.1.1</strain>
    </source>
</reference>
<dbReference type="InterPro" id="IPR002048">
    <property type="entry name" value="EF_hand_dom"/>
</dbReference>
<proteinExistence type="predicted"/>
<dbReference type="PROSITE" id="PS00018">
    <property type="entry name" value="EF_HAND_1"/>
    <property type="match status" value="1"/>
</dbReference>
<evidence type="ECO:0000313" key="3">
    <source>
        <dbReference type="Proteomes" id="UP000829194"/>
    </source>
</evidence>
<gene>
    <name evidence="2" type="ORF">MOV92_13625</name>
</gene>
<dbReference type="InterPro" id="IPR011992">
    <property type="entry name" value="EF-hand-dom_pair"/>
</dbReference>
<sequence length="141" mass="14375">MSRNDSTTRTSTRNHSLGLIGVALAGGMFLSGSAFAVQPLAQGYLASAGHAAKAGEGKCGEGKCGEESFAKTDTNHDQKVSREEFIAAAPKRAAEFNQIDTDKNGSISLPEALKSVEAARKAAGKSVGEGKCGEGKCGGQA</sequence>
<dbReference type="SUPFAM" id="SSF47473">
    <property type="entry name" value="EF-hand"/>
    <property type="match status" value="1"/>
</dbReference>
<dbReference type="Pfam" id="PF13202">
    <property type="entry name" value="EF-hand_5"/>
    <property type="match status" value="1"/>
</dbReference>
<dbReference type="InterPro" id="IPR018247">
    <property type="entry name" value="EF_Hand_1_Ca_BS"/>
</dbReference>
<evidence type="ECO:0000259" key="1">
    <source>
        <dbReference type="Pfam" id="PF13202"/>
    </source>
</evidence>
<name>A0ABY3X9Y3_9GAMM</name>
<dbReference type="EMBL" id="CP093547">
    <property type="protein sequence ID" value="UNP27567.1"/>
    <property type="molecule type" value="Genomic_DNA"/>
</dbReference>
<protein>
    <submittedName>
        <fullName evidence="2">EF-hand domain-containing protein</fullName>
    </submittedName>
</protein>
<dbReference type="Gene3D" id="1.10.238.10">
    <property type="entry name" value="EF-hand"/>
    <property type="match status" value="1"/>
</dbReference>